<evidence type="ECO:0000259" key="7">
    <source>
        <dbReference type="Pfam" id="PF08244"/>
    </source>
</evidence>
<comment type="similarity">
    <text evidence="1 5">Belongs to the glycosyl hydrolase 32 family.</text>
</comment>
<evidence type="ECO:0000256" key="3">
    <source>
        <dbReference type="ARBA" id="ARBA00022801"/>
    </source>
</evidence>
<evidence type="ECO:0000256" key="1">
    <source>
        <dbReference type="ARBA" id="ARBA00009902"/>
    </source>
</evidence>
<dbReference type="InterPro" id="IPR023296">
    <property type="entry name" value="Glyco_hydro_beta-prop_sf"/>
</dbReference>
<evidence type="ECO:0000256" key="2">
    <source>
        <dbReference type="ARBA" id="ARBA00012758"/>
    </source>
</evidence>
<dbReference type="SUPFAM" id="SSF49899">
    <property type="entry name" value="Concanavalin A-like lectins/glucanases"/>
    <property type="match status" value="1"/>
</dbReference>
<accession>A0ABX3EST5</accession>
<dbReference type="CDD" id="cd08995">
    <property type="entry name" value="GH32_EcAec43-like"/>
    <property type="match status" value="1"/>
</dbReference>
<comment type="caution">
    <text evidence="8">The sequence shown here is derived from an EMBL/GenBank/DDBJ whole genome shotgun (WGS) entry which is preliminary data.</text>
</comment>
<evidence type="ECO:0000313" key="9">
    <source>
        <dbReference type="Proteomes" id="UP000186058"/>
    </source>
</evidence>
<dbReference type="InterPro" id="IPR001362">
    <property type="entry name" value="Glyco_hydro_32"/>
</dbReference>
<evidence type="ECO:0000313" key="8">
    <source>
        <dbReference type="EMBL" id="OKP90994.1"/>
    </source>
</evidence>
<evidence type="ECO:0000256" key="4">
    <source>
        <dbReference type="ARBA" id="ARBA00023295"/>
    </source>
</evidence>
<dbReference type="PANTHER" id="PTHR43101:SF1">
    <property type="entry name" value="BETA-FRUCTOSIDASE"/>
    <property type="match status" value="1"/>
</dbReference>
<gene>
    <name evidence="8" type="ORF">A3844_03845</name>
</gene>
<dbReference type="Gene3D" id="2.115.10.20">
    <property type="entry name" value="Glycosyl hydrolase domain, family 43"/>
    <property type="match status" value="1"/>
</dbReference>
<reference evidence="8 9" key="1">
    <citation type="submission" date="2016-03" db="EMBL/GenBank/DDBJ databases">
        <authorList>
            <person name="Sant'Anna F.H."/>
            <person name="Ambrosini A."/>
            <person name="Souza R."/>
            <person name="Bach E."/>
            <person name="Fernandes G."/>
            <person name="Balsanelli E."/>
            <person name="Baura V.A."/>
            <person name="Souza E.M."/>
            <person name="Passaglia L."/>
        </authorList>
    </citation>
    <scope>NUCLEOTIDE SEQUENCE [LARGE SCALE GENOMIC DNA]</scope>
    <source>
        <strain evidence="8 9">P26E</strain>
    </source>
</reference>
<proteinExistence type="inferred from homology"/>
<evidence type="ECO:0000256" key="5">
    <source>
        <dbReference type="RuleBase" id="RU362110"/>
    </source>
</evidence>
<feature type="domain" description="Glycosyl hydrolase family 32 C-terminal" evidence="7">
    <location>
        <begin position="346"/>
        <end position="470"/>
    </location>
</feature>
<dbReference type="SMART" id="SM00640">
    <property type="entry name" value="Glyco_32"/>
    <property type="match status" value="1"/>
</dbReference>
<dbReference type="GO" id="GO:0016787">
    <property type="term" value="F:hydrolase activity"/>
    <property type="evidence" value="ECO:0007669"/>
    <property type="project" value="UniProtKB-KW"/>
</dbReference>
<dbReference type="InterPro" id="IPR013320">
    <property type="entry name" value="ConA-like_dom_sf"/>
</dbReference>
<keyword evidence="9" id="KW-1185">Reference proteome</keyword>
<dbReference type="EMBL" id="LVWI01000002">
    <property type="protein sequence ID" value="OKP90994.1"/>
    <property type="molecule type" value="Genomic_DNA"/>
</dbReference>
<dbReference type="RefSeq" id="WP_074106677.1">
    <property type="nucleotide sequence ID" value="NZ_LVWI01000002.1"/>
</dbReference>
<evidence type="ECO:0000259" key="6">
    <source>
        <dbReference type="Pfam" id="PF00251"/>
    </source>
</evidence>
<name>A0ABX3EST5_9BACL</name>
<dbReference type="InterPro" id="IPR013189">
    <property type="entry name" value="Glyco_hydro_32_C"/>
</dbReference>
<dbReference type="PANTHER" id="PTHR43101">
    <property type="entry name" value="BETA-FRUCTOSIDASE"/>
    <property type="match status" value="1"/>
</dbReference>
<dbReference type="EC" id="3.2.1.26" evidence="2"/>
<sequence>MKEFFYRPENAWVGDIIPYYEDGEFKLFYLHGWRGNFREGLDHGWHLLGTKDFVNYREDGACKIEGGTGHILKVGNVYHMFYCIFPEGKQLACHAISKDLQTWEPIPEDTFGPDGEIYELADWRDPFVFWNEEESQYWMLIAALAKGPTNRKGCTGLLSSKDLKHWEYREPLYAPNLHVGAHECPDLFRMGDWWYLIYSSYTGRFGTFYRMSRSLKGPWMTPQEEAFDGRAYYAAKSVSDGQKRYLFGWNPTKDDDLFGWNPPKSPGKDYDTWDWGGNMIVHEIIQRSDGTLGVNVPATVDSAFAQQVPANFQRIAGDWAITDDGLLCESPYAFAGCITQEELPDQCKISTTVCFSGSTQGLGFMLRAGETLDFAYYITLEPQRSRITFRGPIMQSEEGGKTFPYDVELERPLKLLPEQEYELKVFIDGTICEIYVNGDVAMSARMYDIQQGKLAIFVSQGAAEFHRVKIETLEADPALQLEQNINASG</sequence>
<keyword evidence="4 5" id="KW-0326">Glycosidase</keyword>
<dbReference type="Gene3D" id="2.60.120.560">
    <property type="entry name" value="Exo-inulinase, domain 1"/>
    <property type="match status" value="1"/>
</dbReference>
<feature type="domain" description="Glycosyl hydrolase family 32 N-terminal" evidence="6">
    <location>
        <begin position="121"/>
        <end position="255"/>
    </location>
</feature>
<dbReference type="InterPro" id="IPR013148">
    <property type="entry name" value="Glyco_hydro_32_N"/>
</dbReference>
<dbReference type="Pfam" id="PF08244">
    <property type="entry name" value="Glyco_hydro_32C"/>
    <property type="match status" value="1"/>
</dbReference>
<dbReference type="SUPFAM" id="SSF75005">
    <property type="entry name" value="Arabinanase/levansucrase/invertase"/>
    <property type="match status" value="1"/>
</dbReference>
<dbReference type="InterPro" id="IPR051214">
    <property type="entry name" value="GH32_Enzymes"/>
</dbReference>
<dbReference type="Proteomes" id="UP000186058">
    <property type="component" value="Unassembled WGS sequence"/>
</dbReference>
<organism evidence="8 9">
    <name type="scientific">Paenibacillus helianthi</name>
    <dbReference type="NCBI Taxonomy" id="1349432"/>
    <lineage>
        <taxon>Bacteria</taxon>
        <taxon>Bacillati</taxon>
        <taxon>Bacillota</taxon>
        <taxon>Bacilli</taxon>
        <taxon>Bacillales</taxon>
        <taxon>Paenibacillaceae</taxon>
        <taxon>Paenibacillus</taxon>
    </lineage>
</organism>
<keyword evidence="3 5" id="KW-0378">Hydrolase</keyword>
<dbReference type="Pfam" id="PF00251">
    <property type="entry name" value="Glyco_hydro_32N"/>
    <property type="match status" value="1"/>
</dbReference>
<protein>
    <recommendedName>
        <fullName evidence="2">beta-fructofuranosidase</fullName>
        <ecNumber evidence="2">3.2.1.26</ecNumber>
    </recommendedName>
</protein>